<dbReference type="InterPro" id="IPR026058">
    <property type="entry name" value="LIPIN"/>
</dbReference>
<dbReference type="PRINTS" id="PR00382">
    <property type="entry name" value="LIPIDTRNSFER"/>
</dbReference>
<dbReference type="PANTHER" id="PTHR12181:SF59">
    <property type="entry name" value="PHOSPHATIDATE PHOSPHATASE PAH1"/>
    <property type="match status" value="1"/>
</dbReference>
<dbReference type="InterPro" id="IPR036312">
    <property type="entry name" value="Bifun_inhib/LTP/seed_sf"/>
</dbReference>
<feature type="region of interest" description="Disordered" evidence="2">
    <location>
        <begin position="236"/>
        <end position="277"/>
    </location>
</feature>
<dbReference type="InterPro" id="IPR031315">
    <property type="entry name" value="LNS2/PITP"/>
</dbReference>
<dbReference type="CDD" id="cd00010">
    <property type="entry name" value="AAI_LTSS"/>
    <property type="match status" value="1"/>
</dbReference>
<dbReference type="Proteomes" id="UP000824890">
    <property type="component" value="Unassembled WGS sequence"/>
</dbReference>
<name>A0ABQ8DIM2_BRANA</name>
<proteinExistence type="inferred from homology"/>
<evidence type="ECO:0000313" key="6">
    <source>
        <dbReference type="Proteomes" id="UP000824890"/>
    </source>
</evidence>
<dbReference type="PANTHER" id="PTHR12181">
    <property type="entry name" value="LIPIN"/>
    <property type="match status" value="1"/>
</dbReference>
<feature type="signal peptide" evidence="3">
    <location>
        <begin position="1"/>
        <end position="22"/>
    </location>
</feature>
<protein>
    <recommendedName>
        <fullName evidence="4">LNS2/PITP domain-containing protein</fullName>
    </recommendedName>
</protein>
<reference evidence="5 6" key="1">
    <citation type="submission" date="2021-05" db="EMBL/GenBank/DDBJ databases">
        <title>Genome Assembly of Synthetic Allotetraploid Brassica napus Reveals Homoeologous Exchanges between Subgenomes.</title>
        <authorList>
            <person name="Davis J.T."/>
        </authorList>
    </citation>
    <scope>NUCLEOTIDE SEQUENCE [LARGE SCALE GENOMIC DNA]</scope>
    <source>
        <strain evidence="6">cv. Da-Ae</strain>
        <tissue evidence="5">Seedling</tissue>
    </source>
</reference>
<feature type="compositionally biased region" description="Low complexity" evidence="2">
    <location>
        <begin position="238"/>
        <end position="259"/>
    </location>
</feature>
<evidence type="ECO:0000256" key="3">
    <source>
        <dbReference type="SAM" id="SignalP"/>
    </source>
</evidence>
<dbReference type="Pfam" id="PF08235">
    <property type="entry name" value="LNS2"/>
    <property type="match status" value="1"/>
</dbReference>
<keyword evidence="6" id="KW-1185">Reference proteome</keyword>
<organism evidence="5 6">
    <name type="scientific">Brassica napus</name>
    <name type="common">Rape</name>
    <dbReference type="NCBI Taxonomy" id="3708"/>
    <lineage>
        <taxon>Eukaryota</taxon>
        <taxon>Viridiplantae</taxon>
        <taxon>Streptophyta</taxon>
        <taxon>Embryophyta</taxon>
        <taxon>Tracheophyta</taxon>
        <taxon>Spermatophyta</taxon>
        <taxon>Magnoliopsida</taxon>
        <taxon>eudicotyledons</taxon>
        <taxon>Gunneridae</taxon>
        <taxon>Pentapetalae</taxon>
        <taxon>rosids</taxon>
        <taxon>malvids</taxon>
        <taxon>Brassicales</taxon>
        <taxon>Brassicaceae</taxon>
        <taxon>Brassiceae</taxon>
        <taxon>Brassica</taxon>
    </lineage>
</organism>
<dbReference type="Pfam" id="PF14368">
    <property type="entry name" value="LTP_2"/>
    <property type="match status" value="1"/>
</dbReference>
<evidence type="ECO:0000313" key="5">
    <source>
        <dbReference type="EMBL" id="KAH0928583.1"/>
    </source>
</evidence>
<accession>A0ABQ8DIM2</accession>
<dbReference type="EMBL" id="JAGKQM010000004">
    <property type="protein sequence ID" value="KAH0928583.1"/>
    <property type="molecule type" value="Genomic_DNA"/>
</dbReference>
<feature type="chain" id="PRO_5045322768" description="LNS2/PITP domain-containing protein" evidence="3">
    <location>
        <begin position="23"/>
        <end position="301"/>
    </location>
</feature>
<dbReference type="SMART" id="SM00775">
    <property type="entry name" value="LNS2"/>
    <property type="match status" value="1"/>
</dbReference>
<dbReference type="InterPro" id="IPR000528">
    <property type="entry name" value="Plant_nsLTP"/>
</dbReference>
<feature type="domain" description="LNS2/PITP" evidence="4">
    <location>
        <begin position="140"/>
        <end position="246"/>
    </location>
</feature>
<dbReference type="Gene3D" id="1.10.110.10">
    <property type="entry name" value="Plant lipid-transfer and hydrophobic proteins"/>
    <property type="match status" value="1"/>
</dbReference>
<dbReference type="SUPFAM" id="SSF47699">
    <property type="entry name" value="Bifunctional inhibitor/lipid-transfer protein/seed storage 2S albumin"/>
    <property type="match status" value="1"/>
</dbReference>
<comment type="caution">
    <text evidence="5">The sequence shown here is derived from an EMBL/GenBank/DDBJ whole genome shotgun (WGS) entry which is preliminary data.</text>
</comment>
<gene>
    <name evidence="5" type="ORF">HID58_014310</name>
</gene>
<keyword evidence="3" id="KW-0732">Signal</keyword>
<evidence type="ECO:0000256" key="2">
    <source>
        <dbReference type="SAM" id="MobiDB-lite"/>
    </source>
</evidence>
<sequence length="301" mass="31771">MKQSLISILILLLSSSFVPIHARNKPQPAKSPSPVAALAPGPSNSDCSSIIYDMMDCLSYLTPGSNDTKPTKVCCGGILSVLQYNPKCICVGLESSKTMGFAVNNTRARAMPTTCKLTIVAPHCAILDEATPAASIAGMSPSQFMPLVGRDWTQSGVAKLFSAIKEKGYQLLFLSARAIVHAYLTRSFLNNLKQDGKALPNGPVVISPDGLFPALYREEHYNPFYAGFGNRDTDELITPSAGTPMTSPSSGGSPTSSPSLAESPVMTAPSPSSSGTNHLSVSTLTLVSVIVSSVTYISFLF</sequence>
<dbReference type="InterPro" id="IPR013209">
    <property type="entry name" value="LNS2"/>
</dbReference>
<evidence type="ECO:0000256" key="1">
    <source>
        <dbReference type="ARBA" id="ARBA00009748"/>
    </source>
</evidence>
<dbReference type="InterPro" id="IPR016140">
    <property type="entry name" value="Bifunc_inhib/LTP/seed_store"/>
</dbReference>
<comment type="similarity">
    <text evidence="1">Belongs to the plant LTP family.</text>
</comment>
<evidence type="ECO:0000259" key="4">
    <source>
        <dbReference type="SMART" id="SM00775"/>
    </source>
</evidence>